<dbReference type="InterPro" id="IPR050951">
    <property type="entry name" value="Retrovirus_Pol_polyprotein"/>
</dbReference>
<dbReference type="EMBL" id="NBNE01000294">
    <property type="protein sequence ID" value="OWZ20739.1"/>
    <property type="molecule type" value="Genomic_DNA"/>
</dbReference>
<name>A0A225WUL0_9STRA</name>
<dbReference type="GO" id="GO:0004519">
    <property type="term" value="F:endonuclease activity"/>
    <property type="evidence" value="ECO:0007669"/>
    <property type="project" value="UniProtKB-KW"/>
</dbReference>
<dbReference type="GO" id="GO:0015074">
    <property type="term" value="P:DNA integration"/>
    <property type="evidence" value="ECO:0007669"/>
    <property type="project" value="InterPro"/>
</dbReference>
<evidence type="ECO:0000256" key="7">
    <source>
        <dbReference type="SAM" id="MobiDB-lite"/>
    </source>
</evidence>
<protein>
    <submittedName>
        <fullName evidence="9">Reverse transcriptase</fullName>
    </submittedName>
</protein>
<evidence type="ECO:0000313" key="9">
    <source>
        <dbReference type="EMBL" id="OWZ20739.1"/>
    </source>
</evidence>
<dbReference type="Gene3D" id="3.30.420.10">
    <property type="entry name" value="Ribonuclease H-like superfamily/Ribonuclease H"/>
    <property type="match status" value="2"/>
</dbReference>
<dbReference type="PANTHER" id="PTHR37984">
    <property type="entry name" value="PROTEIN CBG26694"/>
    <property type="match status" value="1"/>
</dbReference>
<evidence type="ECO:0000256" key="6">
    <source>
        <dbReference type="ARBA" id="ARBA00022918"/>
    </source>
</evidence>
<keyword evidence="5" id="KW-0378">Hydrolase</keyword>
<dbReference type="GO" id="GO:0003964">
    <property type="term" value="F:RNA-directed DNA polymerase activity"/>
    <property type="evidence" value="ECO:0007669"/>
    <property type="project" value="UniProtKB-KW"/>
</dbReference>
<sequence>MTDQERQHFAARSKSHHLRHRRGKREARRTASREDLVTASREISGSDSRTPQRTHDPRSKVTVDLSYRSHREDERADIKLCVGYRLVNELTQLMVYPMPLVTDLWEDLNKYRWYCSLDMASGFWVVPMTAWVRLISAFVTPSGLFQWLSMSFGLCNSPQIYSNDNTLYGFWKLSPTRNTSDDFKHGIPSKPGTRFVLSRRSYIDDILIGGTSWDDLFKKVELFLEVCEEWHLSISVEKSEWGMARCRRRTRGEAEELRDPRDAGIPARVYSRYWVLPSFHPGLRDLRDRALLPHLTAPDFEERIANPETRDLEKWTHAERAFDTLRSKIETTLMLKHFDMDKQPVIIVYASDWAVSAVLAQDHDGVYLPVKLTSRMLKPNVLNSSIAEKEILALLRVLDECHNMLTGRTIRVLTRHTMLGWLFCSKGRQRRLSQWAAILSPWRLAILRSAKGEEEILCALAVSITPRVYVDSTLEEIAPRQRLSRTAPIPVPKIGLAESLHVICFDGSARVKRGEEHSVPSCGNYRPVTWFGLHRESRTVNEAEYRCMLLGVPLLHDLDVTRMVICGDSNLVNALREWPRHKFLHVRRDWNTSADMLAGQAPQHQGDNITYSAEGLEDLRTLNRLGEVVCLTTHDPERGNHASRAETHDPDVPVLEIETRDLDGVERGTRKTFPNPRERSEILKELEVQRLRLDRVCTAQKVGSWIANLMKFLDGDINVLSKREAKNCAKIAEQYEVVESGLPYYHVRGSEAAEKRDTIMKLVGPETLREDVLHHYQASLEGGHQGIGWTYQRVRQHFHRPGLFKSVQHHVGECVDCETGKGRPTIRGESPGNIVVTYPFQVVVDLFTGFVIAKASASRTAETVADSYEEAGFRRFGASEAIRHYREPGFMSDFFKVFNKLMGQREHATLAYRPQANGAAQRIVQTITRSTRCTLAIATNATGTNTQND</sequence>
<dbReference type="InterPro" id="IPR001584">
    <property type="entry name" value="Integrase_cat-core"/>
</dbReference>
<comment type="caution">
    <text evidence="9">The sequence shown here is derived from an EMBL/GenBank/DDBJ whole genome shotgun (WGS) entry which is preliminary data.</text>
</comment>
<feature type="domain" description="Integrase catalytic" evidence="8">
    <location>
        <begin position="820"/>
        <end position="949"/>
    </location>
</feature>
<dbReference type="InterPro" id="IPR043502">
    <property type="entry name" value="DNA/RNA_pol_sf"/>
</dbReference>
<dbReference type="AlphaFoldDB" id="A0A225WUL0"/>
<evidence type="ECO:0000256" key="2">
    <source>
        <dbReference type="ARBA" id="ARBA00022695"/>
    </source>
</evidence>
<feature type="compositionally biased region" description="Basic residues" evidence="7">
    <location>
        <begin position="9"/>
        <end position="27"/>
    </location>
</feature>
<evidence type="ECO:0000259" key="8">
    <source>
        <dbReference type="PROSITE" id="PS50994"/>
    </source>
</evidence>
<evidence type="ECO:0000256" key="1">
    <source>
        <dbReference type="ARBA" id="ARBA00022679"/>
    </source>
</evidence>
<proteinExistence type="predicted"/>
<organism evidence="9 10">
    <name type="scientific">Phytophthora megakarya</name>
    <dbReference type="NCBI Taxonomy" id="4795"/>
    <lineage>
        <taxon>Eukaryota</taxon>
        <taxon>Sar</taxon>
        <taxon>Stramenopiles</taxon>
        <taxon>Oomycota</taxon>
        <taxon>Peronosporomycetes</taxon>
        <taxon>Peronosporales</taxon>
        <taxon>Peronosporaceae</taxon>
        <taxon>Phytophthora</taxon>
    </lineage>
</organism>
<keyword evidence="6 9" id="KW-0695">RNA-directed DNA polymerase</keyword>
<dbReference type="Gene3D" id="3.10.10.10">
    <property type="entry name" value="HIV Type 1 Reverse Transcriptase, subunit A, domain 1"/>
    <property type="match status" value="1"/>
</dbReference>
<dbReference type="InterPro" id="IPR036397">
    <property type="entry name" value="RNaseH_sf"/>
</dbReference>
<dbReference type="Gene3D" id="3.30.70.270">
    <property type="match status" value="1"/>
</dbReference>
<dbReference type="Pfam" id="PF17917">
    <property type="entry name" value="RT_RNaseH"/>
    <property type="match status" value="1"/>
</dbReference>
<evidence type="ECO:0000256" key="3">
    <source>
        <dbReference type="ARBA" id="ARBA00022722"/>
    </source>
</evidence>
<dbReference type="GO" id="GO:0003676">
    <property type="term" value="F:nucleic acid binding"/>
    <property type="evidence" value="ECO:0007669"/>
    <property type="project" value="InterPro"/>
</dbReference>
<evidence type="ECO:0000256" key="4">
    <source>
        <dbReference type="ARBA" id="ARBA00022759"/>
    </source>
</evidence>
<dbReference type="GO" id="GO:0016787">
    <property type="term" value="F:hydrolase activity"/>
    <property type="evidence" value="ECO:0007669"/>
    <property type="project" value="UniProtKB-KW"/>
</dbReference>
<gene>
    <name evidence="9" type="ORF">PHMEG_0004801</name>
</gene>
<feature type="region of interest" description="Disordered" evidence="7">
    <location>
        <begin position="1"/>
        <end position="61"/>
    </location>
</feature>
<dbReference type="Gene3D" id="1.10.340.70">
    <property type="match status" value="1"/>
</dbReference>
<feature type="compositionally biased region" description="Polar residues" evidence="7">
    <location>
        <begin position="41"/>
        <end position="51"/>
    </location>
</feature>
<reference evidence="10" key="1">
    <citation type="submission" date="2017-03" db="EMBL/GenBank/DDBJ databases">
        <title>Phytopthora megakarya and P. palmivora, two closely related causual agents of cacao black pod achieved similar genome size and gene model numbers by different mechanisms.</title>
        <authorList>
            <person name="Ali S."/>
            <person name="Shao J."/>
            <person name="Larry D.J."/>
            <person name="Kronmiller B."/>
            <person name="Shen D."/>
            <person name="Strem M.D."/>
            <person name="Melnick R.L."/>
            <person name="Guiltinan M.J."/>
            <person name="Tyler B.M."/>
            <person name="Meinhardt L.W."/>
            <person name="Bailey B.A."/>
        </authorList>
    </citation>
    <scope>NUCLEOTIDE SEQUENCE [LARGE SCALE GENOMIC DNA]</scope>
    <source>
        <strain evidence="10">zdho120</strain>
    </source>
</reference>
<accession>A0A225WUL0</accession>
<keyword evidence="4" id="KW-0255">Endonuclease</keyword>
<dbReference type="PANTHER" id="PTHR37984:SF5">
    <property type="entry name" value="PROTEIN NYNRIN-LIKE"/>
    <property type="match status" value="1"/>
</dbReference>
<keyword evidence="3" id="KW-0540">Nuclease</keyword>
<dbReference type="InterPro" id="IPR012337">
    <property type="entry name" value="RNaseH-like_sf"/>
</dbReference>
<keyword evidence="2" id="KW-0548">Nucleotidyltransferase</keyword>
<evidence type="ECO:0000313" key="10">
    <source>
        <dbReference type="Proteomes" id="UP000198211"/>
    </source>
</evidence>
<dbReference type="SUPFAM" id="SSF56672">
    <property type="entry name" value="DNA/RNA polymerases"/>
    <property type="match status" value="1"/>
</dbReference>
<dbReference type="Pfam" id="PF17921">
    <property type="entry name" value="Integrase_H2C2"/>
    <property type="match status" value="1"/>
</dbReference>
<dbReference type="CDD" id="cd01647">
    <property type="entry name" value="RT_LTR"/>
    <property type="match status" value="1"/>
</dbReference>
<dbReference type="InterPro" id="IPR041373">
    <property type="entry name" value="RT_RNaseH"/>
</dbReference>
<dbReference type="PROSITE" id="PS50994">
    <property type="entry name" value="INTEGRASE"/>
    <property type="match status" value="1"/>
</dbReference>
<evidence type="ECO:0000256" key="5">
    <source>
        <dbReference type="ARBA" id="ARBA00022801"/>
    </source>
</evidence>
<keyword evidence="10" id="KW-1185">Reference proteome</keyword>
<dbReference type="SUPFAM" id="SSF53098">
    <property type="entry name" value="Ribonuclease H-like"/>
    <property type="match status" value="2"/>
</dbReference>
<dbReference type="Pfam" id="PF00078">
    <property type="entry name" value="RVT_1"/>
    <property type="match status" value="1"/>
</dbReference>
<dbReference type="OrthoDB" id="120865at2759"/>
<dbReference type="InterPro" id="IPR000477">
    <property type="entry name" value="RT_dom"/>
</dbReference>
<dbReference type="InterPro" id="IPR043128">
    <property type="entry name" value="Rev_trsase/Diguanyl_cyclase"/>
</dbReference>
<dbReference type="Proteomes" id="UP000198211">
    <property type="component" value="Unassembled WGS sequence"/>
</dbReference>
<dbReference type="InterPro" id="IPR041588">
    <property type="entry name" value="Integrase_H2C2"/>
</dbReference>
<keyword evidence="1" id="KW-0808">Transferase</keyword>